<keyword evidence="1" id="KW-0472">Membrane</keyword>
<evidence type="ECO:0000313" key="2">
    <source>
        <dbReference type="EMBL" id="OXA46660.1"/>
    </source>
</evidence>
<proteinExistence type="predicted"/>
<dbReference type="EMBL" id="LNIX01000015">
    <property type="protein sequence ID" value="OXA46660.1"/>
    <property type="molecule type" value="Genomic_DNA"/>
</dbReference>
<evidence type="ECO:0000256" key="1">
    <source>
        <dbReference type="SAM" id="Phobius"/>
    </source>
</evidence>
<dbReference type="AlphaFoldDB" id="A0A226DNI6"/>
<accession>A0A226DNI6</accession>
<sequence>MGTSCKDQYKTTGKLGLWMLILFQLSWTKTSPEVEQLLLKEFTNGVIKVRTMFVLFVQLIGLAGPGPLVDRKSNYFVASALSLSVLQHNSNFTAHQDNARESADFQAREFTAKAGYLDSSSITRAVTLGNGTYPFDAIPARVPIRSRIINGEVVLEEPKVVASYPEPRIVFVLEDNETNFASLLDHKIWWTGRMQNGSARYEYTIPIPTSFNHSQTFVACPLVEIQGSKSAYDLASCDAILVNMMSINDTDEEADLYTEGHSHVSWGQVDATIPFSGRETVLKTCYDWNVTESTFSIYSASETLQEFVPVKDIFLFFALKSRRKLLDSTNIQTCPREKHNLVETGIHYLHHSDGTFAMTSDEYLLLVTLRHSENTWEPEIIGHPGQEVVPILQIVDCKQINLSIRCVAFHDPFYLQKGFQLDSNSVTVEESDGVVLKGVSSETTEFERASHFITLSLDGVPSPKGTLLRITAKAVALSFPSPITISFYSTVRGVPLIELFEMKKISNANATENVVYDFPPGVHSVRGILSGDLHAKLVLYENTMNSTEVPDFLVNVGDDGGFNFTISLNPAITNQSFTLFAQGDGGVSNNVTIKLAEPTGSIWISGVVITVYVVITVFAIILCVIGCYKLRFRQEWKTDVQFD</sequence>
<keyword evidence="1" id="KW-1133">Transmembrane helix</keyword>
<feature type="transmembrane region" description="Helical" evidence="1">
    <location>
        <begin position="602"/>
        <end position="628"/>
    </location>
</feature>
<gene>
    <name evidence="2" type="ORF">Fcan01_18832</name>
</gene>
<reference evidence="2 3" key="1">
    <citation type="submission" date="2015-12" db="EMBL/GenBank/DDBJ databases">
        <title>The genome of Folsomia candida.</title>
        <authorList>
            <person name="Faddeeva A."/>
            <person name="Derks M.F."/>
            <person name="Anvar Y."/>
            <person name="Smit S."/>
            <person name="Van Straalen N."/>
            <person name="Roelofs D."/>
        </authorList>
    </citation>
    <scope>NUCLEOTIDE SEQUENCE [LARGE SCALE GENOMIC DNA]</scope>
    <source>
        <strain evidence="2 3">VU population</strain>
        <tissue evidence="2">Whole body</tissue>
    </source>
</reference>
<evidence type="ECO:0000313" key="3">
    <source>
        <dbReference type="Proteomes" id="UP000198287"/>
    </source>
</evidence>
<keyword evidence="3" id="KW-1185">Reference proteome</keyword>
<dbReference type="Proteomes" id="UP000198287">
    <property type="component" value="Unassembled WGS sequence"/>
</dbReference>
<name>A0A226DNI6_FOLCA</name>
<organism evidence="2 3">
    <name type="scientific">Folsomia candida</name>
    <name type="common">Springtail</name>
    <dbReference type="NCBI Taxonomy" id="158441"/>
    <lineage>
        <taxon>Eukaryota</taxon>
        <taxon>Metazoa</taxon>
        <taxon>Ecdysozoa</taxon>
        <taxon>Arthropoda</taxon>
        <taxon>Hexapoda</taxon>
        <taxon>Collembola</taxon>
        <taxon>Entomobryomorpha</taxon>
        <taxon>Isotomoidea</taxon>
        <taxon>Isotomidae</taxon>
        <taxon>Proisotominae</taxon>
        <taxon>Folsomia</taxon>
    </lineage>
</organism>
<keyword evidence="1" id="KW-0812">Transmembrane</keyword>
<comment type="caution">
    <text evidence="2">The sequence shown here is derived from an EMBL/GenBank/DDBJ whole genome shotgun (WGS) entry which is preliminary data.</text>
</comment>
<protein>
    <submittedName>
        <fullName evidence="2">Uncharacterized protein</fullName>
    </submittedName>
</protein>